<name>X1TP82_9ZZZZ</name>
<accession>X1TP82</accession>
<sequence length="165" mass="18935">MNSEISQDLVIELKSQGRNTIPVIGSGNIVTIHGNNGVGKSMAATLLEIASGNYIFENENRFQKLANVIESCEIHFKNKGNLLFKVILKPHLWNFDKNLNRVNPLTLGKFFKGEQKREKEIDFDEFRQNINIRTIRGSESLQQQIIFFKDVFVAKISQKLKKLEK</sequence>
<dbReference type="AlphaFoldDB" id="X1TP82"/>
<evidence type="ECO:0008006" key="2">
    <source>
        <dbReference type="Google" id="ProtNLM"/>
    </source>
</evidence>
<reference evidence="1" key="1">
    <citation type="journal article" date="2014" name="Front. Microbiol.">
        <title>High frequency of phylogenetically diverse reductive dehalogenase-homologous genes in deep subseafloor sedimentary metagenomes.</title>
        <authorList>
            <person name="Kawai M."/>
            <person name="Futagami T."/>
            <person name="Toyoda A."/>
            <person name="Takaki Y."/>
            <person name="Nishi S."/>
            <person name="Hori S."/>
            <person name="Arai W."/>
            <person name="Tsubouchi T."/>
            <person name="Morono Y."/>
            <person name="Uchiyama I."/>
            <person name="Ito T."/>
            <person name="Fujiyama A."/>
            <person name="Inagaki F."/>
            <person name="Takami H."/>
        </authorList>
    </citation>
    <scope>NUCLEOTIDE SEQUENCE</scope>
    <source>
        <strain evidence="1">Expedition CK06-06</strain>
    </source>
</reference>
<gene>
    <name evidence="1" type="ORF">S12H4_47005</name>
</gene>
<organism evidence="1">
    <name type="scientific">marine sediment metagenome</name>
    <dbReference type="NCBI Taxonomy" id="412755"/>
    <lineage>
        <taxon>unclassified sequences</taxon>
        <taxon>metagenomes</taxon>
        <taxon>ecological metagenomes</taxon>
    </lineage>
</organism>
<protein>
    <recommendedName>
        <fullName evidence="2">Rad50/SbcC-type AAA domain-containing protein</fullName>
    </recommendedName>
</protein>
<evidence type="ECO:0000313" key="1">
    <source>
        <dbReference type="EMBL" id="GAJ07049.1"/>
    </source>
</evidence>
<comment type="caution">
    <text evidence="1">The sequence shown here is derived from an EMBL/GenBank/DDBJ whole genome shotgun (WGS) entry which is preliminary data.</text>
</comment>
<dbReference type="EMBL" id="BARW01029215">
    <property type="protein sequence ID" value="GAJ07049.1"/>
    <property type="molecule type" value="Genomic_DNA"/>
</dbReference>
<feature type="non-terminal residue" evidence="1">
    <location>
        <position position="165"/>
    </location>
</feature>
<proteinExistence type="predicted"/>